<dbReference type="PANTHER" id="PTHR11505">
    <property type="entry name" value="L1 TRANSPOSABLE ELEMENT-RELATED"/>
    <property type="match status" value="1"/>
</dbReference>
<reference evidence="2" key="1">
    <citation type="submission" date="2025-08" db="UniProtKB">
        <authorList>
            <consortium name="RefSeq"/>
        </authorList>
    </citation>
    <scope>IDENTIFICATION</scope>
</reference>
<protein>
    <submittedName>
        <fullName evidence="2">Protein unc-13 homolog C-like</fullName>
    </submittedName>
</protein>
<dbReference type="KEGG" id="gacu:117554916"/>
<dbReference type="RefSeq" id="XP_034085400.1">
    <property type="nucleotide sequence ID" value="XM_034229509.1"/>
</dbReference>
<organism evidence="1 2">
    <name type="scientific">Gymnodraco acuticeps</name>
    <name type="common">Antarctic dragonfish</name>
    <dbReference type="NCBI Taxonomy" id="8218"/>
    <lineage>
        <taxon>Eukaryota</taxon>
        <taxon>Metazoa</taxon>
        <taxon>Chordata</taxon>
        <taxon>Craniata</taxon>
        <taxon>Vertebrata</taxon>
        <taxon>Euteleostomi</taxon>
        <taxon>Actinopterygii</taxon>
        <taxon>Neopterygii</taxon>
        <taxon>Teleostei</taxon>
        <taxon>Neoteleostei</taxon>
        <taxon>Acanthomorphata</taxon>
        <taxon>Eupercaria</taxon>
        <taxon>Perciformes</taxon>
        <taxon>Notothenioidei</taxon>
        <taxon>Bathydraconidae</taxon>
        <taxon>Gymnodraco</taxon>
    </lineage>
</organism>
<keyword evidence="1" id="KW-1185">Reference proteome</keyword>
<dbReference type="AlphaFoldDB" id="A0A6P8VGM3"/>
<dbReference type="Gene3D" id="3.30.70.1820">
    <property type="entry name" value="L1 transposable element, RRM domain"/>
    <property type="match status" value="1"/>
</dbReference>
<evidence type="ECO:0000313" key="2">
    <source>
        <dbReference type="RefSeq" id="XP_034085400.1"/>
    </source>
</evidence>
<proteinExistence type="predicted"/>
<accession>A0A6P8VGM3</accession>
<dbReference type="InParanoid" id="A0A6P8VGM3"/>
<name>A0A6P8VGM3_GYMAC</name>
<gene>
    <name evidence="2" type="primary">LOC117554916</name>
</gene>
<dbReference type="OrthoDB" id="8915690at2759"/>
<dbReference type="InterPro" id="IPR004244">
    <property type="entry name" value="Transposase_22"/>
</dbReference>
<dbReference type="GeneID" id="117554916"/>
<dbReference type="Proteomes" id="UP000515161">
    <property type="component" value="Unplaced"/>
</dbReference>
<evidence type="ECO:0000313" key="1">
    <source>
        <dbReference type="Proteomes" id="UP000515161"/>
    </source>
</evidence>
<sequence length="258" mass="29845">MPPKKVQMDSKEGKPEEDLVSLAQVTELLNQQKDMFTALLQQQQENFRGFVKMIMDSTNTRLDAITREVQEIRSSIQFTQKDTDDMKTQNVKQSVHCKSMQADILRNSDGLSAVTDKMEYAEGQSRRSNVVLDGIGEEPGETWAQTEEKVKDILVDKLQLQRGIEIERAHRTGKPAANNTRPRPIVVKFLRFKDRSAVLERAKNLRGTNIYINEDYTEAVRMKRKELLPKLWEARERGEIAFLRHDKLIIRPPQHSRT</sequence>